<dbReference type="Proteomes" id="UP001060085">
    <property type="component" value="Linkage Group LG02"/>
</dbReference>
<sequence length="133" mass="16159">MARSSYYTNNYSYYDYLIQYLSFPIHFFFFIAVLFIFLIFTWYINYEYMFEDMMIQLKFFFLIFPVVLLLVVHWLSSENPDKVPFVISLPEKESLHRVGGSPLGVGLLLIFLLFMISHHTSLQERWFPLLRRR</sequence>
<comment type="caution">
    <text evidence="1">The sequence shown here is derived from an EMBL/GenBank/DDBJ whole genome shotgun (WGS) entry which is preliminary data.</text>
</comment>
<evidence type="ECO:0000313" key="2">
    <source>
        <dbReference type="Proteomes" id="UP001060085"/>
    </source>
</evidence>
<reference evidence="2" key="1">
    <citation type="journal article" date="2023" name="Nat. Plants">
        <title>Single-cell RNA sequencing provides a high-resolution roadmap for understanding the multicellular compartmentation of specialized metabolism.</title>
        <authorList>
            <person name="Sun S."/>
            <person name="Shen X."/>
            <person name="Li Y."/>
            <person name="Li Y."/>
            <person name="Wang S."/>
            <person name="Li R."/>
            <person name="Zhang H."/>
            <person name="Shen G."/>
            <person name="Guo B."/>
            <person name="Wei J."/>
            <person name="Xu J."/>
            <person name="St-Pierre B."/>
            <person name="Chen S."/>
            <person name="Sun C."/>
        </authorList>
    </citation>
    <scope>NUCLEOTIDE SEQUENCE [LARGE SCALE GENOMIC DNA]</scope>
</reference>
<accession>A0ACC0BR65</accession>
<dbReference type="EMBL" id="CM044702">
    <property type="protein sequence ID" value="KAI5675157.1"/>
    <property type="molecule type" value="Genomic_DNA"/>
</dbReference>
<proteinExistence type="predicted"/>
<organism evidence="1 2">
    <name type="scientific">Catharanthus roseus</name>
    <name type="common">Madagascar periwinkle</name>
    <name type="synonym">Vinca rosea</name>
    <dbReference type="NCBI Taxonomy" id="4058"/>
    <lineage>
        <taxon>Eukaryota</taxon>
        <taxon>Viridiplantae</taxon>
        <taxon>Streptophyta</taxon>
        <taxon>Embryophyta</taxon>
        <taxon>Tracheophyta</taxon>
        <taxon>Spermatophyta</taxon>
        <taxon>Magnoliopsida</taxon>
        <taxon>eudicotyledons</taxon>
        <taxon>Gunneridae</taxon>
        <taxon>Pentapetalae</taxon>
        <taxon>asterids</taxon>
        <taxon>lamiids</taxon>
        <taxon>Gentianales</taxon>
        <taxon>Apocynaceae</taxon>
        <taxon>Rauvolfioideae</taxon>
        <taxon>Vinceae</taxon>
        <taxon>Catharanthinae</taxon>
        <taxon>Catharanthus</taxon>
    </lineage>
</organism>
<name>A0ACC0BR65_CATRO</name>
<evidence type="ECO:0000313" key="1">
    <source>
        <dbReference type="EMBL" id="KAI5675157.1"/>
    </source>
</evidence>
<protein>
    <submittedName>
        <fullName evidence="1">Uncharacterized protein</fullName>
    </submittedName>
</protein>
<gene>
    <name evidence="1" type="ORF">M9H77_06107</name>
</gene>
<keyword evidence="2" id="KW-1185">Reference proteome</keyword>